<dbReference type="Proteomes" id="UP000483672">
    <property type="component" value="Unassembled WGS sequence"/>
</dbReference>
<gene>
    <name evidence="1" type="ORF">TWF191_010628</name>
</gene>
<organism evidence="1 2">
    <name type="scientific">Orbilia oligospora</name>
    <name type="common">Nematode-trapping fungus</name>
    <name type="synonym">Arthrobotrys oligospora</name>
    <dbReference type="NCBI Taxonomy" id="2813651"/>
    <lineage>
        <taxon>Eukaryota</taxon>
        <taxon>Fungi</taxon>
        <taxon>Dikarya</taxon>
        <taxon>Ascomycota</taxon>
        <taxon>Pezizomycotina</taxon>
        <taxon>Orbiliomycetes</taxon>
        <taxon>Orbiliales</taxon>
        <taxon>Orbiliaceae</taxon>
        <taxon>Orbilia</taxon>
    </lineage>
</organism>
<comment type="caution">
    <text evidence="1">The sequence shown here is derived from an EMBL/GenBank/DDBJ whole genome shotgun (WGS) entry which is preliminary data.</text>
</comment>
<protein>
    <submittedName>
        <fullName evidence="1">Uncharacterized protein</fullName>
    </submittedName>
</protein>
<dbReference type="EMBL" id="WIPF01000085">
    <property type="protein sequence ID" value="KAF3211969.1"/>
    <property type="molecule type" value="Genomic_DNA"/>
</dbReference>
<accession>A0A6G1MJ81</accession>
<sequence length="557" mass="62987">MEQSLQTQEPCPLTLETMPPEIRNQIYGCLLDSRACDKSMDTNGKSKPQFHTSILYVNKKTYKEAHGILYGASGPIVTVTFYMDGIEVALKRGLVSFHPSRYTRSIAGRQLHVIVKPTFVAFTKREPFVFVLAGMEDIKSFYRFLKFLNWGENDGRGIIYEFNFEPYHNVLEDAPSTSDASSQVHKDLVEAFCGLRASFQTCTSKGLANSNLEAFFVGKLNDRVIWLQGEILELWMNSFELYQKACQLSVEGSFDAALSHYGYIISSYTNCIETNPLLQSPDASLDGSIVSRLITLITAAQASRSMLYVLGSFSDKYKDSMKAKVNLAELEKILEGNEAMVAGFGGAVSLLMVPKMVNSAVWQTIAVLRMICGDTSDNIANAWHYAAGLVNDEEEKAKLQGLKEHALASGSPHLRLATRIEIAKMYMQDLPFPVRPYEKHKPVKSTSVVNERYILHKLKYTGPLYRQDIRMGVRKRKLPDSDETVRYGDRVDGNHCWQVLNDVRTQVLRFRGSYDFSVWVGPENFYFKGSNSNMRDMGIPSREFDPGYPFETIRFPF</sequence>
<name>A0A6G1MJ81_ORBOL</name>
<proteinExistence type="predicted"/>
<dbReference type="AlphaFoldDB" id="A0A6G1MJ81"/>
<evidence type="ECO:0000313" key="2">
    <source>
        <dbReference type="Proteomes" id="UP000483672"/>
    </source>
</evidence>
<evidence type="ECO:0000313" key="1">
    <source>
        <dbReference type="EMBL" id="KAF3211969.1"/>
    </source>
</evidence>
<reference evidence="1 2" key="1">
    <citation type="submission" date="2019-06" db="EMBL/GenBank/DDBJ databases">
        <authorList>
            <person name="Palmer J.M."/>
        </authorList>
    </citation>
    <scope>NUCLEOTIDE SEQUENCE [LARGE SCALE GENOMIC DNA]</scope>
    <source>
        <strain evidence="1 2">TWF191</strain>
    </source>
</reference>